<protein>
    <submittedName>
        <fullName evidence="1">Uncharacterized protein</fullName>
    </submittedName>
</protein>
<reference evidence="1" key="1">
    <citation type="submission" date="2023-10" db="EMBL/GenBank/DDBJ databases">
        <title>Genome assembly of Pristionchus species.</title>
        <authorList>
            <person name="Yoshida K."/>
            <person name="Sommer R.J."/>
        </authorList>
    </citation>
    <scope>NUCLEOTIDE SEQUENCE</scope>
    <source>
        <strain evidence="1">RS5133</strain>
    </source>
</reference>
<dbReference type="Proteomes" id="UP001432322">
    <property type="component" value="Unassembled WGS sequence"/>
</dbReference>
<dbReference type="AlphaFoldDB" id="A0AAV5X215"/>
<evidence type="ECO:0000313" key="1">
    <source>
        <dbReference type="EMBL" id="GMT36162.1"/>
    </source>
</evidence>
<proteinExistence type="predicted"/>
<accession>A0AAV5X215</accession>
<gene>
    <name evidence="1" type="ORF">PFISCL1PPCAC_27459</name>
</gene>
<dbReference type="EMBL" id="BTSY01000007">
    <property type="protein sequence ID" value="GMT36162.1"/>
    <property type="molecule type" value="Genomic_DNA"/>
</dbReference>
<evidence type="ECO:0000313" key="2">
    <source>
        <dbReference type="Proteomes" id="UP001432322"/>
    </source>
</evidence>
<organism evidence="1 2">
    <name type="scientific">Pristionchus fissidentatus</name>
    <dbReference type="NCBI Taxonomy" id="1538716"/>
    <lineage>
        <taxon>Eukaryota</taxon>
        <taxon>Metazoa</taxon>
        <taxon>Ecdysozoa</taxon>
        <taxon>Nematoda</taxon>
        <taxon>Chromadorea</taxon>
        <taxon>Rhabditida</taxon>
        <taxon>Rhabditina</taxon>
        <taxon>Diplogasteromorpha</taxon>
        <taxon>Diplogasteroidea</taxon>
        <taxon>Neodiplogasteridae</taxon>
        <taxon>Pristionchus</taxon>
    </lineage>
</organism>
<feature type="non-terminal residue" evidence="1">
    <location>
        <position position="89"/>
    </location>
</feature>
<keyword evidence="2" id="KW-1185">Reference proteome</keyword>
<sequence>WKLTKVTLSTGKSTRKFLILASRAKIFSASLNRPRAILPLQISCSFSCFSSMSSSRKRRDEFFFVGLIEKEILSPHCFSNLISIEGFSF</sequence>
<name>A0AAV5X215_9BILA</name>
<feature type="non-terminal residue" evidence="1">
    <location>
        <position position="1"/>
    </location>
</feature>
<comment type="caution">
    <text evidence="1">The sequence shown here is derived from an EMBL/GenBank/DDBJ whole genome shotgun (WGS) entry which is preliminary data.</text>
</comment>